<organism evidence="1 2">
    <name type="scientific">Lentzea albidocapillata subsp. violacea</name>
    <dbReference type="NCBI Taxonomy" id="128104"/>
    <lineage>
        <taxon>Bacteria</taxon>
        <taxon>Bacillati</taxon>
        <taxon>Actinomycetota</taxon>
        <taxon>Actinomycetes</taxon>
        <taxon>Pseudonocardiales</taxon>
        <taxon>Pseudonocardiaceae</taxon>
        <taxon>Lentzea</taxon>
    </lineage>
</organism>
<gene>
    <name evidence="1" type="ORF">SAMN04488074_101940</name>
</gene>
<dbReference type="EMBL" id="FNET01000001">
    <property type="protein sequence ID" value="SDJ26913.1"/>
    <property type="molecule type" value="Genomic_DNA"/>
</dbReference>
<dbReference type="AlphaFoldDB" id="A0A1G8SCM4"/>
<dbReference type="Proteomes" id="UP000199682">
    <property type="component" value="Unassembled WGS sequence"/>
</dbReference>
<dbReference type="RefSeq" id="WP_176929450.1">
    <property type="nucleotide sequence ID" value="NZ_FNET01000001.1"/>
</dbReference>
<proteinExistence type="predicted"/>
<evidence type="ECO:0000313" key="2">
    <source>
        <dbReference type="Proteomes" id="UP000199682"/>
    </source>
</evidence>
<accession>A0A1G8SCM4</accession>
<reference evidence="2" key="1">
    <citation type="submission" date="2016-10" db="EMBL/GenBank/DDBJ databases">
        <authorList>
            <person name="Varghese N."/>
            <person name="Submissions S."/>
        </authorList>
    </citation>
    <scope>NUCLEOTIDE SEQUENCE [LARGE SCALE GENOMIC DNA]</scope>
    <source>
        <strain evidence="2">DSM 44796</strain>
    </source>
</reference>
<sequence length="201" mass="21082">MTEFSAAVRLSGGHGSALDPDAAREFAESFYAAVAELGVPAEPDPFDADLEPFGAAGRYAAAHQEPDKSGTFLTVVLVVTVFVGTELGSWAVARSANTLWDKVSPALGRLFARLRPRKQVNPAPSDARIVLRTVYGADQVVVELEAPVEALADGQVGKLLEQAHEFARKAVAASPELGVKVVRCKAGGTGVDGSVETVDPR</sequence>
<evidence type="ECO:0000313" key="1">
    <source>
        <dbReference type="EMBL" id="SDJ26913.1"/>
    </source>
</evidence>
<name>A0A1G8SCM4_9PSEU</name>
<protein>
    <submittedName>
        <fullName evidence="1">Uncharacterized protein</fullName>
    </submittedName>
</protein>